<evidence type="ECO:0000313" key="4">
    <source>
        <dbReference type="Proteomes" id="UP000516437"/>
    </source>
</evidence>
<protein>
    <recommendedName>
        <fullName evidence="5">Thioredoxin domain-containing protein</fullName>
    </recommendedName>
</protein>
<feature type="region of interest" description="Disordered" evidence="1">
    <location>
        <begin position="534"/>
        <end position="558"/>
    </location>
</feature>
<feature type="chain" id="PRO_5025472111" description="Thioredoxin domain-containing protein" evidence="2">
    <location>
        <begin position="26"/>
        <end position="1099"/>
    </location>
</feature>
<dbReference type="PANTHER" id="PTHR31984">
    <property type="entry name" value="TRANSPORTER, PUTATIVE (DUF179)-RELATED"/>
    <property type="match status" value="1"/>
</dbReference>
<accession>A0A6A1V456</accession>
<dbReference type="Gene3D" id="3.40.30.10">
    <property type="entry name" value="Glutaredoxin"/>
    <property type="match status" value="2"/>
</dbReference>
<reference evidence="3 4" key="1">
    <citation type="journal article" date="2019" name="Plant Biotechnol. J.">
        <title>The red bayberry genome and genetic basis of sex determination.</title>
        <authorList>
            <person name="Jia H.M."/>
            <person name="Jia H.J."/>
            <person name="Cai Q.L."/>
            <person name="Wang Y."/>
            <person name="Zhao H.B."/>
            <person name="Yang W.F."/>
            <person name="Wang G.Y."/>
            <person name="Li Y.H."/>
            <person name="Zhan D.L."/>
            <person name="Shen Y.T."/>
            <person name="Niu Q.F."/>
            <person name="Chang L."/>
            <person name="Qiu J."/>
            <person name="Zhao L."/>
            <person name="Xie H.B."/>
            <person name="Fu W.Y."/>
            <person name="Jin J."/>
            <person name="Li X.W."/>
            <person name="Jiao Y."/>
            <person name="Zhou C.C."/>
            <person name="Tu T."/>
            <person name="Chai C.Y."/>
            <person name="Gao J.L."/>
            <person name="Fan L.J."/>
            <person name="van de Weg E."/>
            <person name="Wang J.Y."/>
            <person name="Gao Z.S."/>
        </authorList>
    </citation>
    <scope>NUCLEOTIDE SEQUENCE [LARGE SCALE GENOMIC DNA]</scope>
    <source>
        <tissue evidence="3">Leaves</tissue>
    </source>
</reference>
<keyword evidence="2" id="KW-0732">Signal</keyword>
<comment type="caution">
    <text evidence="3">The sequence shown here is derived from an EMBL/GenBank/DDBJ whole genome shotgun (WGS) entry which is preliminary data.</text>
</comment>
<dbReference type="InterPro" id="IPR036249">
    <property type="entry name" value="Thioredoxin-like_sf"/>
</dbReference>
<feature type="compositionally biased region" description="Polar residues" evidence="1">
    <location>
        <begin position="541"/>
        <end position="558"/>
    </location>
</feature>
<feature type="signal peptide" evidence="2">
    <location>
        <begin position="1"/>
        <end position="25"/>
    </location>
</feature>
<dbReference type="PANTHER" id="PTHR31984:SF12">
    <property type="entry name" value="THIOREDOXIN DOMAIN-CONTAINING PROTEIN"/>
    <property type="match status" value="1"/>
</dbReference>
<dbReference type="SUPFAM" id="SSF52833">
    <property type="entry name" value="Thioredoxin-like"/>
    <property type="match status" value="1"/>
</dbReference>
<dbReference type="AlphaFoldDB" id="A0A6A1V456"/>
<dbReference type="Pfam" id="PF02622">
    <property type="entry name" value="DUF179"/>
    <property type="match status" value="1"/>
</dbReference>
<proteinExistence type="predicted"/>
<sequence>MMEWRLMVVLAPFAVLLAFFTLAVGCESGGVGEWQILTKQNFSSQIRLHPHILLFVTFPWSGEFRFLKKEVGHVVSDRQEEFSPLKLRFMYRNMEKMLAEAIDASTEEITILYFHHSKSYKYRGRYQAQNILSSIYPYMSQVPEELPLKTLKSPEDLNLFLSSTDKAVLLLEFCGWTPKLLAKEEKNETENVFLVQGDEKWKCGVEHALSGVPWLGEFSSVNETAPFEEIEDVHSSVVSSCSLQEFQRFNSFFTKYMNIAREFFLPPERHRFGLISERSMLSSLGLEDSGSWLAVLYFAGCPSCFKILEEEDDIENFLQMDKSVVMELEGDTHDIGPTLPANKPSIILFVDRLSNLSETRGNSKEALDAFRELALDYHISNQVDELKEEKPEKSLVQHYQALGGKVKHLKHPRLKLSLTAQKIKLKEKLSTVMIINDDKHVTLERVASNLEGSSLHKVLANLLRQNKEGKLSSLAKELGFQLLSDDLDIKPFNMLPSQTVQSNQVSPAVFREGLVSDGIDLDKDQIPQIASSSAQVYEGNSELTDGEPSSQENEAKTSLISGEAHQSVTALGEISLAEDLMVEEKFSENTVDEEKILENAASEQRSFSNVDVLGEKQLHFKGFEGSFFFSDGNYRLLRALTGDSRIPSLVIIDPVVQQHYVLPQESDFSYSSLADFLGGFLNGRLVPYQRSECNIKSPREATRPPFVNVDFHEVDSIPRAMTDSFFELVHGFNQSNSKNAVHMWNQDVLVLFSNNWCGFCQRMELVVREVYRALKGCMNVLMGGSSNGEKVFSRDNLNDALTKLPLIYLMDCTLNDCSLLFQSMDQREVYPALMLFPAERKNAVPYHGDMAVADIIKFISDHGSNSHHLIRSKGILWTVAEKGGKSQKLFEDAFPTEIHEKRPLAEDKFHEVLLKDRTPKRSVKYKQIKSHNANNLHGTAPLVVAGSVLIATEKLLSIQPFDKSTVLIVKADEITGFQGLIINKRIRWDSLQDLEKGLEMLKDAPLSFGGPVINHGQPLAALTRRATEYQYPEVLQGVYFVDQIATIREFEVLKSDNRSIADYWFFVGYSSWTWDQLFDEIAEGAWNVSDDSLRHLDWP</sequence>
<dbReference type="InterPro" id="IPR003774">
    <property type="entry name" value="AlgH-like"/>
</dbReference>
<dbReference type="PROSITE" id="PS51257">
    <property type="entry name" value="PROKAR_LIPOPROTEIN"/>
    <property type="match status" value="1"/>
</dbReference>
<evidence type="ECO:0000313" key="3">
    <source>
        <dbReference type="EMBL" id="KAB1206030.1"/>
    </source>
</evidence>
<dbReference type="Gene3D" id="3.40.1740.10">
    <property type="entry name" value="VC0467-like"/>
    <property type="match status" value="1"/>
</dbReference>
<dbReference type="Proteomes" id="UP000516437">
    <property type="component" value="Chromosome 7"/>
</dbReference>
<dbReference type="OrthoDB" id="1910803at2759"/>
<keyword evidence="4" id="KW-1185">Reference proteome</keyword>
<evidence type="ECO:0000256" key="1">
    <source>
        <dbReference type="SAM" id="MobiDB-lite"/>
    </source>
</evidence>
<evidence type="ECO:0000256" key="2">
    <source>
        <dbReference type="SAM" id="SignalP"/>
    </source>
</evidence>
<organism evidence="3 4">
    <name type="scientific">Morella rubra</name>
    <name type="common">Chinese bayberry</name>
    <dbReference type="NCBI Taxonomy" id="262757"/>
    <lineage>
        <taxon>Eukaryota</taxon>
        <taxon>Viridiplantae</taxon>
        <taxon>Streptophyta</taxon>
        <taxon>Embryophyta</taxon>
        <taxon>Tracheophyta</taxon>
        <taxon>Spermatophyta</taxon>
        <taxon>Magnoliopsida</taxon>
        <taxon>eudicotyledons</taxon>
        <taxon>Gunneridae</taxon>
        <taxon>Pentapetalae</taxon>
        <taxon>rosids</taxon>
        <taxon>fabids</taxon>
        <taxon>Fagales</taxon>
        <taxon>Myricaceae</taxon>
        <taxon>Morella</taxon>
    </lineage>
</organism>
<evidence type="ECO:0008006" key="5">
    <source>
        <dbReference type="Google" id="ProtNLM"/>
    </source>
</evidence>
<dbReference type="SUPFAM" id="SSF143456">
    <property type="entry name" value="VC0467-like"/>
    <property type="match status" value="1"/>
</dbReference>
<name>A0A6A1V456_9ROSI</name>
<gene>
    <name evidence="3" type="ORF">CJ030_MR7G009259</name>
</gene>
<dbReference type="EMBL" id="RXIC02000025">
    <property type="protein sequence ID" value="KAB1206030.1"/>
    <property type="molecule type" value="Genomic_DNA"/>
</dbReference>